<dbReference type="SUPFAM" id="SSF53448">
    <property type="entry name" value="Nucleotide-diphospho-sugar transferases"/>
    <property type="match status" value="1"/>
</dbReference>
<evidence type="ECO:0000313" key="2">
    <source>
        <dbReference type="Proteomes" id="UP000649617"/>
    </source>
</evidence>
<protein>
    <submittedName>
        <fullName evidence="1">MpnS protein</fullName>
    </submittedName>
</protein>
<dbReference type="OrthoDB" id="6715177at2759"/>
<dbReference type="Proteomes" id="UP000649617">
    <property type="component" value="Unassembled WGS sequence"/>
</dbReference>
<proteinExistence type="predicted"/>
<dbReference type="InterPro" id="IPR029044">
    <property type="entry name" value="Nucleotide-diphossugar_trans"/>
</dbReference>
<dbReference type="InterPro" id="IPR014710">
    <property type="entry name" value="RmlC-like_jellyroll"/>
</dbReference>
<keyword evidence="2" id="KW-1185">Reference proteome</keyword>
<dbReference type="CDD" id="cd20489">
    <property type="entry name" value="cupin_HppE-like_C"/>
    <property type="match status" value="1"/>
</dbReference>
<evidence type="ECO:0000313" key="1">
    <source>
        <dbReference type="EMBL" id="CAE7726524.1"/>
    </source>
</evidence>
<sequence>MLESLRVALPHVQPGPLLVCYGDIIFRHSVARQLLETAGGVTVVVNAAAPGKESKGFSEVEVVAASGSGSDRTIRRIGKGRRVSESESSGEFAGLVKFSSSGRAIMEDMMRRLFQEDESCTGQTGQAWNLPWWLEPVSRASLCDLLQLMADEGINISLAMVFGGWHEVNTPPDLTRAWNDTALFLSEEDTVTQVKAMGACLLSEANDLKRPLPIVAKELNVSLERLECLLKGNLEVSDALDIMRKMSEVYAVPLNDLWLDADDTDSGVRLFTMEASESSARILDRKDKTGQRTPYYEYRDAAMSRCSQFRPEWIKVLRVVTSGDATDPDVQMNNGHLMMQTTLFIGPVDFYYRDRHGKVHRKEMNTGDSNYISPFVPHSFTARAGSPEAIIIAVTYGGAVRRAFTELSRVGAKQVAALAGDSRNPQEARKCVLKRCLAAECLTTADLVALLAAKGLNEGRVQDLLQGAEGSHSELQILADVLNVRVSDLLVSPLEDEEEVVVTFAEHSRESARKRKTYVLSPGARTRHQPDLKTFDLEVLDSAMPGESLSCGLHTFIYHFGSEAVELRWSARSGNSRVAILRPGDSAYIAPLVEHSFSVISGATQEPGMNGAACGKGRRLFVVRIPGQLSGETLAEFATFSTHGRERVGAETVQWYN</sequence>
<name>A0A812XAW4_SYMPI</name>
<dbReference type="EMBL" id="CAJNIZ010045660">
    <property type="protein sequence ID" value="CAE7726524.1"/>
    <property type="molecule type" value="Genomic_DNA"/>
</dbReference>
<dbReference type="AlphaFoldDB" id="A0A812XAW4"/>
<dbReference type="Gene3D" id="3.90.550.10">
    <property type="entry name" value="Spore Coat Polysaccharide Biosynthesis Protein SpsA, Chain A"/>
    <property type="match status" value="1"/>
</dbReference>
<reference evidence="1" key="1">
    <citation type="submission" date="2021-02" db="EMBL/GenBank/DDBJ databases">
        <authorList>
            <person name="Dougan E. K."/>
            <person name="Rhodes N."/>
            <person name="Thang M."/>
            <person name="Chan C."/>
        </authorList>
    </citation>
    <scope>NUCLEOTIDE SEQUENCE</scope>
</reference>
<dbReference type="Gene3D" id="2.60.120.10">
    <property type="entry name" value="Jelly Rolls"/>
    <property type="match status" value="2"/>
</dbReference>
<comment type="caution">
    <text evidence="1">The sequence shown here is derived from an EMBL/GenBank/DDBJ whole genome shotgun (WGS) entry which is preliminary data.</text>
</comment>
<accession>A0A812XAW4</accession>
<organism evidence="1 2">
    <name type="scientific">Symbiodinium pilosum</name>
    <name type="common">Dinoflagellate</name>
    <dbReference type="NCBI Taxonomy" id="2952"/>
    <lineage>
        <taxon>Eukaryota</taxon>
        <taxon>Sar</taxon>
        <taxon>Alveolata</taxon>
        <taxon>Dinophyceae</taxon>
        <taxon>Suessiales</taxon>
        <taxon>Symbiodiniaceae</taxon>
        <taxon>Symbiodinium</taxon>
    </lineage>
</organism>
<gene>
    <name evidence="1" type="primary">mpnS</name>
    <name evidence="1" type="ORF">SPIL2461_LOCUS20795</name>
</gene>